<dbReference type="PANTHER" id="PTHR33546">
    <property type="entry name" value="LARGE, MULTIFUNCTIONAL SECRETED PROTEIN-RELATED"/>
    <property type="match status" value="1"/>
</dbReference>
<evidence type="ECO:0000313" key="2">
    <source>
        <dbReference type="EMBL" id="MBB6469936.1"/>
    </source>
</evidence>
<dbReference type="Proteomes" id="UP000532373">
    <property type="component" value="Unassembled WGS sequence"/>
</dbReference>
<feature type="domain" description="Pyrroloquinoline quinone-dependent pyranose dehydrogenase beta-propeller" evidence="1">
    <location>
        <begin position="165"/>
        <end position="290"/>
    </location>
</feature>
<dbReference type="InterPro" id="IPR054539">
    <property type="entry name" value="Beta-prop_PDH"/>
</dbReference>
<feature type="domain" description="Pyrroloquinoline quinone-dependent pyranose dehydrogenase beta-propeller" evidence="1">
    <location>
        <begin position="333"/>
        <end position="439"/>
    </location>
</feature>
<dbReference type="RefSeq" id="WP_184773722.1">
    <property type="nucleotide sequence ID" value="NZ_JACHGI010000020.1"/>
</dbReference>
<name>A0A8E1WJ08_9HYPH</name>
<dbReference type="EMBL" id="JACHGI010000020">
    <property type="protein sequence ID" value="MBB6469936.1"/>
    <property type="molecule type" value="Genomic_DNA"/>
</dbReference>
<proteinExistence type="predicted"/>
<dbReference type="AlphaFoldDB" id="A0A8E1WJ08"/>
<dbReference type="InterPro" id="IPR011042">
    <property type="entry name" value="6-blade_b-propeller_TolB-like"/>
</dbReference>
<organism evidence="2 3">
    <name type="scientific">Aminobacter carboxidus</name>
    <dbReference type="NCBI Taxonomy" id="376165"/>
    <lineage>
        <taxon>Bacteria</taxon>
        <taxon>Pseudomonadati</taxon>
        <taxon>Pseudomonadota</taxon>
        <taxon>Alphaproteobacteria</taxon>
        <taxon>Hyphomicrobiales</taxon>
        <taxon>Phyllobacteriaceae</taxon>
        <taxon>Aminobacter</taxon>
    </lineage>
</organism>
<accession>A0A8E1WJ08</accession>
<gene>
    <name evidence="2" type="ORF">HNQ96_005830</name>
</gene>
<dbReference type="PANTHER" id="PTHR33546:SF1">
    <property type="entry name" value="LARGE, MULTIFUNCTIONAL SECRETED PROTEIN"/>
    <property type="match status" value="1"/>
</dbReference>
<evidence type="ECO:0000259" key="1">
    <source>
        <dbReference type="Pfam" id="PF22807"/>
    </source>
</evidence>
<protein>
    <submittedName>
        <fullName evidence="2">Glucose/arabinose dehydrogenase</fullName>
    </submittedName>
</protein>
<evidence type="ECO:0000313" key="3">
    <source>
        <dbReference type="Proteomes" id="UP000532373"/>
    </source>
</evidence>
<dbReference type="Gene3D" id="2.120.10.30">
    <property type="entry name" value="TolB, C-terminal domain"/>
    <property type="match status" value="1"/>
</dbReference>
<sequence length="449" mass="48573">MKKLILALLAVLVIGIVAVGVVVLSSREEAKVAIEEQYGPDPKLPEPDPRILPTVHQAEAEPWKQGEMPQPAQGYRVNQFADGLDHPRWLHVLPNGDVLVAESNKPPQEESSVSIRRWVAQKIMGSAGANVPSANRISILRDADGDGEAELKQPFINGLFSPFGMTLLDGKLYVANADGIVAFPYQEGATEITAQPEKIADLPAGLNHHWTKDVIASRDGTKLYATVGSNSNVGENGMDIEEGRAAVHEIDLATKQSRLFASGLRNPNGLSWQPESGELWVVVNERDEIGSDLVPDYMTSVKDGAFYGWPYSYYGQIVDDRIEPQMPDLVAKALRPDYALGSHTASLGLTFNTGDLFGPEMKNGAFVGQHGSWNRMPRSGYKVIFVPFSAGKPAGPPKDILTGFLRPDDTAAGRPVGVAIARDGSLLVADDVGNRIWRVRPGQDSAALN</sequence>
<dbReference type="Pfam" id="PF22807">
    <property type="entry name" value="TrAA12"/>
    <property type="match status" value="2"/>
</dbReference>
<dbReference type="InterPro" id="IPR011041">
    <property type="entry name" value="Quinoprot_gluc/sorb_DH_b-prop"/>
</dbReference>
<comment type="caution">
    <text evidence="2">The sequence shown here is derived from an EMBL/GenBank/DDBJ whole genome shotgun (WGS) entry which is preliminary data.</text>
</comment>
<reference evidence="2 3" key="1">
    <citation type="submission" date="2020-08" db="EMBL/GenBank/DDBJ databases">
        <title>Genomic Encyclopedia of Type Strains, Phase IV (KMG-IV): sequencing the most valuable type-strain genomes for metagenomic binning, comparative biology and taxonomic classification.</title>
        <authorList>
            <person name="Goeker M."/>
        </authorList>
    </citation>
    <scope>NUCLEOTIDE SEQUENCE [LARGE SCALE GENOMIC DNA]</scope>
    <source>
        <strain evidence="2 3">DSM 17454</strain>
    </source>
</reference>
<dbReference type="SUPFAM" id="SSF50952">
    <property type="entry name" value="Soluble quinoprotein glucose dehydrogenase"/>
    <property type="match status" value="1"/>
</dbReference>